<feature type="compositionally biased region" description="Acidic residues" evidence="1">
    <location>
        <begin position="563"/>
        <end position="574"/>
    </location>
</feature>
<gene>
    <name evidence="3" type="ORF">H0G86_005435</name>
</gene>
<evidence type="ECO:0000256" key="1">
    <source>
        <dbReference type="SAM" id="MobiDB-lite"/>
    </source>
</evidence>
<feature type="region of interest" description="Disordered" evidence="1">
    <location>
        <begin position="559"/>
        <end position="583"/>
    </location>
</feature>
<keyword evidence="4" id="KW-1185">Reference proteome</keyword>
<protein>
    <submittedName>
        <fullName evidence="3">DUF4484 domain-containing protein</fullName>
    </submittedName>
</protein>
<dbReference type="AlphaFoldDB" id="A0A8G0LCK6"/>
<dbReference type="EMBL" id="CP075866">
    <property type="protein sequence ID" value="QYS98247.1"/>
    <property type="molecule type" value="Genomic_DNA"/>
</dbReference>
<feature type="region of interest" description="Disordered" evidence="1">
    <location>
        <begin position="404"/>
        <end position="425"/>
    </location>
</feature>
<dbReference type="InterPro" id="IPR018626">
    <property type="entry name" value="LCHN/Anr2"/>
</dbReference>
<dbReference type="PANTHER" id="PTHR28153:SF1">
    <property type="entry name" value="DUF4484 DOMAIN-CONTAINING PROTEIN"/>
    <property type="match status" value="1"/>
</dbReference>
<dbReference type="GO" id="GO:0005811">
    <property type="term" value="C:lipid droplet"/>
    <property type="evidence" value="ECO:0007669"/>
    <property type="project" value="TreeGrafter"/>
</dbReference>
<feature type="compositionally biased region" description="Polar residues" evidence="1">
    <location>
        <begin position="416"/>
        <end position="425"/>
    </location>
</feature>
<dbReference type="Proteomes" id="UP000826661">
    <property type="component" value="Chromosome III"/>
</dbReference>
<proteinExistence type="predicted"/>
<dbReference type="Pfam" id="PF09804">
    <property type="entry name" value="DENND11"/>
    <property type="match status" value="1"/>
</dbReference>
<reference evidence="3 4" key="1">
    <citation type="journal article" date="2021" name="BMC Genomics">
        <title>Telomere-to-telomere genome assembly of asparaginase-producing Trichoderma simmonsii.</title>
        <authorList>
            <person name="Chung D."/>
            <person name="Kwon Y.M."/>
            <person name="Yang Y."/>
        </authorList>
    </citation>
    <scope>NUCLEOTIDE SEQUENCE [LARGE SCALE GENOMIC DNA]</scope>
    <source>
        <strain evidence="3 4">GH-Sj1</strain>
    </source>
</reference>
<evidence type="ECO:0000313" key="4">
    <source>
        <dbReference type="Proteomes" id="UP000826661"/>
    </source>
</evidence>
<evidence type="ECO:0000259" key="2">
    <source>
        <dbReference type="Pfam" id="PF14831"/>
    </source>
</evidence>
<dbReference type="PANTHER" id="PTHR28153">
    <property type="entry name" value="PROTEIN, PUTATIVE-RELATED"/>
    <property type="match status" value="1"/>
</dbReference>
<dbReference type="InterPro" id="IPR053056">
    <property type="entry name" value="Lipid_Metab_Assoc_Protein"/>
</dbReference>
<dbReference type="Pfam" id="PF14831">
    <property type="entry name" value="DUF4484"/>
    <property type="match status" value="1"/>
</dbReference>
<evidence type="ECO:0000313" key="3">
    <source>
        <dbReference type="EMBL" id="QYS98247.1"/>
    </source>
</evidence>
<organism evidence="3 4">
    <name type="scientific">Trichoderma simmonsii</name>
    <dbReference type="NCBI Taxonomy" id="1491479"/>
    <lineage>
        <taxon>Eukaryota</taxon>
        <taxon>Fungi</taxon>
        <taxon>Dikarya</taxon>
        <taxon>Ascomycota</taxon>
        <taxon>Pezizomycotina</taxon>
        <taxon>Sordariomycetes</taxon>
        <taxon>Hypocreomycetidae</taxon>
        <taxon>Hypocreales</taxon>
        <taxon>Hypocreaceae</taxon>
        <taxon>Trichoderma</taxon>
    </lineage>
</organism>
<feature type="domain" description="DUF4484" evidence="2">
    <location>
        <begin position="444"/>
        <end position="638"/>
    </location>
</feature>
<sequence>MAPARRAQPSSISVPPPAPAATLVDLPPIAALFLIDFDVKAGYTIVWKQSTPGLELEGLVEYKSLPSGLHTVSDDLIYFVHDGAHAGLSAFVNEPCEEEEARHARMIAVGILVPLSYGRLGRAWRHAENLKKMAANLAKNRNQTEVLEKYWDSNKAKEGETFSTVNTPISPVPDQLRKTHGRHSSLTDGVSLFQPEHKLSPYHPAWSLAELLDSFGPLIFPIHRAALLRQRILISCHAPVHEICNFGKSSVGLKMDGTETNMSQVYNISILSNIPLSITDSLPTPAPPQRLRPLFSIGVHDISFLMDDLKASKRDRSDESAVDDADESGSGWIACTTDSILATKDTLWDMLITMPPDYSANAKDKAWPVVEYAGGKIVKATQRDLRRFNALRTGLARLAALAPTAPAGQDPRSPESETSAVRLSTSHSARVVKDEPYGAADKLIEPVTWAAFAYNGFMWWASAGEQIRSEEQEESTRDAALLADMLFPASPRASMSLPPSAAPLQSEPLSSSIASLAGRRGSIDGEANIELAIITYFHRLTTQMLSVMVDIVDAADETYRDNDEGDDENDENEDLIPNGGDDSDLSAITIDSRSIETMGLDVWSASDALFVQELAAVYFGRQAVIEGKGVEVCGVRVC</sequence>
<name>A0A8G0LCK6_9HYPO</name>
<accession>A0A8G0LCK6</accession>
<dbReference type="InterPro" id="IPR028115">
    <property type="entry name" value="DUF4484"/>
</dbReference>